<proteinExistence type="inferred from homology"/>
<gene>
    <name evidence="6" type="primary">LOC121395434</name>
</gene>
<dbReference type="Pfam" id="PF03732">
    <property type="entry name" value="Retrotrans_gag"/>
    <property type="match status" value="1"/>
</dbReference>
<dbReference type="GO" id="GO:0004523">
    <property type="term" value="F:RNA-DNA hybrid ribonuclease activity"/>
    <property type="evidence" value="ECO:0007669"/>
    <property type="project" value="UniProtKB-EC"/>
</dbReference>
<feature type="domain" description="Reverse transcriptase" evidence="3">
    <location>
        <begin position="463"/>
        <end position="641"/>
    </location>
</feature>
<dbReference type="InterPro" id="IPR043502">
    <property type="entry name" value="DNA/RNA_pol_sf"/>
</dbReference>
<dbReference type="EC" id="3.1.26.4" evidence="2"/>
<dbReference type="Pfam" id="PF00078">
    <property type="entry name" value="RVT_1"/>
    <property type="match status" value="1"/>
</dbReference>
<evidence type="ECO:0000313" key="5">
    <source>
        <dbReference type="Proteomes" id="UP000186698"/>
    </source>
</evidence>
<sequence length="812" mass="90543">MVSLGHIEEFDIARPTSWDSCAERLQFFLEANKVTDPVQKRAVLLSVIGSKIYEIIRSLVSPTKPSDCSFEEIIKQLKNHFAPTTSETVKRFHFNRLSQQSGESIAAYIAELRSLAENCNFGSSLESLLRDRLVCGVRDAALQRRLLAKHNLTFALAQEEALAYEAASAHSKEIQASASSVIAPELHQVYKMPASAQVSDPVKLRCHSCGGGHLRGNCKFQNAVCHKCKRRGHIQRVCRQVDNSQRHKQARGTPSGDATHIVKIQNDTTEKEAEIDIYVSEIINSVENEPMHKKKFTDVILQGSKCTMEVDTGCVYSLISEETFHALWPTNGPPILPCEVRLVDYNKKPVDVVGACFVKVHYRKDRGKLRLIITKGHRASLLGVEWFEPLGIQLTGVNYATTDSLQSVLKDFSSVFEEGLGKFKGSPISFLLDPKVAPIRMKPRPVPFALRPKIDAEIDRLVQQGALIPVTRPTWATPIVPVLKPNGEVRICADYKCTINKALQEHPYQIPAVNQILSTLAKGKLFAKLDLAQAYQQLPVDDAAADAQTIITQKGAFKATRLQFGVCIAPGVFQKLMDDLLSSLPGVVPYFDDVLIGADSMESLTERVRAVLQRFADAGLKLKKEKCVLGVPSVDFLGYKVDANGIHPTNAKVKAIHEAPVPKNKQELQAFLGLLNFYHSFLKDKATVAEPLHRLLDKNSTWKWSALHEQSFKDAKRLLSSDFRAFMESNLIRHVTTAPFHPSSNGQAERMVQTTKDALKRIIDGDWNYRLAKFLLQQHITPSASTGCSPAELLMNRWLKTCLDRLQSRLGF</sequence>
<dbReference type="Proteomes" id="UP000186698">
    <property type="component" value="Chromosome 7L"/>
</dbReference>
<accession>A0A8J1L5U2</accession>
<dbReference type="KEGG" id="xla:121395434"/>
<dbReference type="SUPFAM" id="SSF53098">
    <property type="entry name" value="Ribonuclease H-like"/>
    <property type="match status" value="1"/>
</dbReference>
<evidence type="ECO:0000256" key="2">
    <source>
        <dbReference type="ARBA" id="ARBA00012180"/>
    </source>
</evidence>
<dbReference type="GO" id="GO:0015074">
    <property type="term" value="P:DNA integration"/>
    <property type="evidence" value="ECO:0007669"/>
    <property type="project" value="InterPro"/>
</dbReference>
<dbReference type="InterPro" id="IPR043128">
    <property type="entry name" value="Rev_trsase/Diguanyl_cyclase"/>
</dbReference>
<dbReference type="Gene3D" id="4.10.60.10">
    <property type="entry name" value="Zinc finger, CCHC-type"/>
    <property type="match status" value="1"/>
</dbReference>
<protein>
    <recommendedName>
        <fullName evidence="2">ribonuclease H</fullName>
        <ecNumber evidence="2">3.1.26.4</ecNumber>
    </recommendedName>
</protein>
<dbReference type="PROSITE" id="PS50878">
    <property type="entry name" value="RT_POL"/>
    <property type="match status" value="1"/>
</dbReference>
<dbReference type="InterPro" id="IPR000477">
    <property type="entry name" value="RT_dom"/>
</dbReference>
<comment type="similarity">
    <text evidence="1">Belongs to the beta type-B retroviral polymerase family. HERV class-II K(HML-2) pol subfamily.</text>
</comment>
<keyword evidence="5" id="KW-1185">Reference proteome</keyword>
<dbReference type="CDD" id="cd01647">
    <property type="entry name" value="RT_LTR"/>
    <property type="match status" value="1"/>
</dbReference>
<dbReference type="FunFam" id="3.30.70.270:FF:000020">
    <property type="entry name" value="Transposon Tf2-6 polyprotein-like Protein"/>
    <property type="match status" value="1"/>
</dbReference>
<dbReference type="GeneID" id="121395434"/>
<feature type="domain" description="Integrase catalytic" evidence="4">
    <location>
        <begin position="628"/>
        <end position="798"/>
    </location>
</feature>
<dbReference type="RefSeq" id="XP_041424898.1">
    <property type="nucleotide sequence ID" value="XM_041568964.1"/>
</dbReference>
<dbReference type="Gene3D" id="3.30.70.270">
    <property type="match status" value="2"/>
</dbReference>
<evidence type="ECO:0000313" key="6">
    <source>
        <dbReference type="RefSeq" id="XP_041424898.1"/>
    </source>
</evidence>
<evidence type="ECO:0000259" key="4">
    <source>
        <dbReference type="PROSITE" id="PS50994"/>
    </source>
</evidence>
<dbReference type="InterPro" id="IPR005162">
    <property type="entry name" value="Retrotrans_gag_dom"/>
</dbReference>
<organism evidence="5 6">
    <name type="scientific">Xenopus laevis</name>
    <name type="common">African clawed frog</name>
    <dbReference type="NCBI Taxonomy" id="8355"/>
    <lineage>
        <taxon>Eukaryota</taxon>
        <taxon>Metazoa</taxon>
        <taxon>Chordata</taxon>
        <taxon>Craniata</taxon>
        <taxon>Vertebrata</taxon>
        <taxon>Euteleostomi</taxon>
        <taxon>Amphibia</taxon>
        <taxon>Batrachia</taxon>
        <taxon>Anura</taxon>
        <taxon>Pipoidea</taxon>
        <taxon>Pipidae</taxon>
        <taxon>Xenopodinae</taxon>
        <taxon>Xenopus</taxon>
        <taxon>Xenopus</taxon>
    </lineage>
</organism>
<evidence type="ECO:0000256" key="1">
    <source>
        <dbReference type="ARBA" id="ARBA00010879"/>
    </source>
</evidence>
<dbReference type="AlphaFoldDB" id="A0A8J1L5U2"/>
<dbReference type="PANTHER" id="PTHR37984:SF12">
    <property type="entry name" value="RIBONUCLEASE H"/>
    <property type="match status" value="1"/>
</dbReference>
<dbReference type="OrthoDB" id="9906564at2759"/>
<dbReference type="PANTHER" id="PTHR37984">
    <property type="entry name" value="PROTEIN CBG26694"/>
    <property type="match status" value="1"/>
</dbReference>
<dbReference type="InterPro" id="IPR050951">
    <property type="entry name" value="Retrovirus_Pol_polyprotein"/>
</dbReference>
<evidence type="ECO:0000259" key="3">
    <source>
        <dbReference type="PROSITE" id="PS50878"/>
    </source>
</evidence>
<dbReference type="Gene3D" id="3.10.10.10">
    <property type="entry name" value="HIV Type 1 Reverse Transcriptase, subunit A, domain 1"/>
    <property type="match status" value="1"/>
</dbReference>
<dbReference type="InterPro" id="IPR012337">
    <property type="entry name" value="RNaseH-like_sf"/>
</dbReference>
<dbReference type="InterPro" id="IPR001584">
    <property type="entry name" value="Integrase_cat-core"/>
</dbReference>
<dbReference type="SUPFAM" id="SSF56672">
    <property type="entry name" value="DNA/RNA polymerases"/>
    <property type="match status" value="1"/>
</dbReference>
<dbReference type="PROSITE" id="PS50994">
    <property type="entry name" value="INTEGRASE"/>
    <property type="match status" value="1"/>
</dbReference>
<reference evidence="6" key="1">
    <citation type="submission" date="2025-08" db="UniProtKB">
        <authorList>
            <consortium name="RefSeq"/>
        </authorList>
    </citation>
    <scope>IDENTIFICATION</scope>
    <source>
        <strain evidence="6">J_2021</strain>
        <tissue evidence="6">Erythrocytes</tissue>
    </source>
</reference>
<name>A0A8J1L5U2_XENLA</name>